<feature type="compositionally biased region" description="Polar residues" evidence="1">
    <location>
        <begin position="76"/>
        <end position="100"/>
    </location>
</feature>
<reference evidence="2" key="1">
    <citation type="submission" date="2019-11" db="EMBL/GenBank/DDBJ databases">
        <title>Leishmania tarentolae CDS.</title>
        <authorList>
            <person name="Goto Y."/>
            <person name="Yamagishi J."/>
        </authorList>
    </citation>
    <scope>NUCLEOTIDE SEQUENCE [LARGE SCALE GENOMIC DNA]</scope>
    <source>
        <strain evidence="2">Parrot Tar II</strain>
    </source>
</reference>
<comment type="caution">
    <text evidence="2">The sequence shown here is derived from an EMBL/GenBank/DDBJ whole genome shotgun (WGS) entry which is preliminary data.</text>
</comment>
<name>A0A640KVG9_LEITA</name>
<organism evidence="2 3">
    <name type="scientific">Leishmania tarentolae</name>
    <name type="common">Sauroleishmania tarentolae</name>
    <dbReference type="NCBI Taxonomy" id="5689"/>
    <lineage>
        <taxon>Eukaryota</taxon>
        <taxon>Discoba</taxon>
        <taxon>Euglenozoa</taxon>
        <taxon>Kinetoplastea</taxon>
        <taxon>Metakinetoplastina</taxon>
        <taxon>Trypanosomatida</taxon>
        <taxon>Trypanosomatidae</taxon>
        <taxon>Leishmaniinae</taxon>
        <taxon>Leishmania</taxon>
        <taxon>lizard Leishmania</taxon>
    </lineage>
</organism>
<dbReference type="VEuPathDB" id="TriTrypDB:LtaPh_3605100"/>
<keyword evidence="3" id="KW-1185">Reference proteome</keyword>
<protein>
    <submittedName>
        <fullName evidence="2">Uncharacterized protein</fullName>
    </submittedName>
</protein>
<proteinExistence type="predicted"/>
<evidence type="ECO:0000313" key="2">
    <source>
        <dbReference type="EMBL" id="GET93115.1"/>
    </source>
</evidence>
<feature type="region of interest" description="Disordered" evidence="1">
    <location>
        <begin position="58"/>
        <end position="100"/>
    </location>
</feature>
<dbReference type="EMBL" id="BLBS01000057">
    <property type="protein sequence ID" value="GET93115.1"/>
    <property type="molecule type" value="Genomic_DNA"/>
</dbReference>
<accession>A0A640KVG9</accession>
<evidence type="ECO:0000313" key="3">
    <source>
        <dbReference type="Proteomes" id="UP000419144"/>
    </source>
</evidence>
<sequence length="444" mass="49158">MENIKEEICLVANIIDRLLETNGRLRADELEPLTKRLRVAAVELSRIDYQSHSGPALSPFSRNADGVEGIGGGSRQGTSKLHLSKSPTPSGATRKQIRRSQIPSAACSKVGNSKVLISSEVSQSICCTLYNLLEGATRLLRASHGHIFVKRGDDMFSIANVSRKLAIPPPQVHHRCVGSADAEVLGSSIALNRHVDEVGRKSAVLIFPIHTPLREGGAGETIATIHVERREHVFAPFSESDECILYLTSLFCGELMSRIPQINFLETFYDPSTQLIIAPFEPYRPVVLPPVESRVVSTLGGTGKQFSETPEYAARAISQMKRKIGMCGPEILIRRERHPTSSTKPLAPGVAHMPSLLEIKAYVENLQSCWKKNMLDNVDLLELDRGTQMDLKIARKELAVTRCKLAAATDKLRLYELDASDYKREYGAMKSELDAYMDNLERLQ</sequence>
<dbReference type="Proteomes" id="UP000419144">
    <property type="component" value="Unassembled WGS sequence"/>
</dbReference>
<dbReference type="OrthoDB" id="258081at2759"/>
<evidence type="ECO:0000256" key="1">
    <source>
        <dbReference type="SAM" id="MobiDB-lite"/>
    </source>
</evidence>
<dbReference type="AlphaFoldDB" id="A0A640KVG9"/>
<gene>
    <name evidence="2" type="ORF">LtaPh_3605100</name>
</gene>